<sequence>MIHLLFQLRWKLGPTVLLLLQQILPLLDLLQRVIPVHGNNHPNWQVRVLLQPTLACRACVCYPPGSTVVVNTLLNSLPYAIQNGNVHIQGHISLTREVGLESHTFHVTDNFCKRLNTEAGALNKKFVVQVDGVNRNTCLMLEGRDWDNLRLDKACSLPVVL</sequence>
<evidence type="ECO:0000313" key="2">
    <source>
        <dbReference type="EMBL" id="KIK52567.1"/>
    </source>
</evidence>
<feature type="signal peptide" evidence="1">
    <location>
        <begin position="1"/>
        <end position="38"/>
    </location>
</feature>
<protein>
    <recommendedName>
        <fullName evidence="4">Secreted protein</fullName>
    </recommendedName>
</protein>
<feature type="chain" id="PRO_5002207660" description="Secreted protein" evidence="1">
    <location>
        <begin position="39"/>
        <end position="161"/>
    </location>
</feature>
<evidence type="ECO:0000256" key="1">
    <source>
        <dbReference type="SAM" id="SignalP"/>
    </source>
</evidence>
<organism evidence="2 3">
    <name type="scientific">Collybiopsis luxurians FD-317 M1</name>
    <dbReference type="NCBI Taxonomy" id="944289"/>
    <lineage>
        <taxon>Eukaryota</taxon>
        <taxon>Fungi</taxon>
        <taxon>Dikarya</taxon>
        <taxon>Basidiomycota</taxon>
        <taxon>Agaricomycotina</taxon>
        <taxon>Agaricomycetes</taxon>
        <taxon>Agaricomycetidae</taxon>
        <taxon>Agaricales</taxon>
        <taxon>Marasmiineae</taxon>
        <taxon>Omphalotaceae</taxon>
        <taxon>Collybiopsis</taxon>
        <taxon>Collybiopsis luxurians</taxon>
    </lineage>
</organism>
<proteinExistence type="predicted"/>
<evidence type="ECO:0000313" key="3">
    <source>
        <dbReference type="Proteomes" id="UP000053593"/>
    </source>
</evidence>
<keyword evidence="1" id="KW-0732">Signal</keyword>
<dbReference type="HOGENOM" id="CLU_1643895_0_0_1"/>
<dbReference type="AlphaFoldDB" id="A0A0D0C430"/>
<name>A0A0D0C430_9AGAR</name>
<dbReference type="EMBL" id="KN834841">
    <property type="protein sequence ID" value="KIK52567.1"/>
    <property type="molecule type" value="Genomic_DNA"/>
</dbReference>
<accession>A0A0D0C430</accession>
<dbReference type="Proteomes" id="UP000053593">
    <property type="component" value="Unassembled WGS sequence"/>
</dbReference>
<keyword evidence="3" id="KW-1185">Reference proteome</keyword>
<evidence type="ECO:0008006" key="4">
    <source>
        <dbReference type="Google" id="ProtNLM"/>
    </source>
</evidence>
<gene>
    <name evidence="2" type="ORF">GYMLUDRAFT_64194</name>
</gene>
<reference evidence="2 3" key="1">
    <citation type="submission" date="2014-04" db="EMBL/GenBank/DDBJ databases">
        <title>Evolutionary Origins and Diversification of the Mycorrhizal Mutualists.</title>
        <authorList>
            <consortium name="DOE Joint Genome Institute"/>
            <consortium name="Mycorrhizal Genomics Consortium"/>
            <person name="Kohler A."/>
            <person name="Kuo A."/>
            <person name="Nagy L.G."/>
            <person name="Floudas D."/>
            <person name="Copeland A."/>
            <person name="Barry K.W."/>
            <person name="Cichocki N."/>
            <person name="Veneault-Fourrey C."/>
            <person name="LaButti K."/>
            <person name="Lindquist E.A."/>
            <person name="Lipzen A."/>
            <person name="Lundell T."/>
            <person name="Morin E."/>
            <person name="Murat C."/>
            <person name="Riley R."/>
            <person name="Ohm R."/>
            <person name="Sun H."/>
            <person name="Tunlid A."/>
            <person name="Henrissat B."/>
            <person name="Grigoriev I.V."/>
            <person name="Hibbett D.S."/>
            <person name="Martin F."/>
        </authorList>
    </citation>
    <scope>NUCLEOTIDE SEQUENCE [LARGE SCALE GENOMIC DNA]</scope>
    <source>
        <strain evidence="2 3">FD-317 M1</strain>
    </source>
</reference>